<reference evidence="1" key="1">
    <citation type="journal article" date="2020" name="Stud. Mycol.">
        <title>101 Dothideomycetes genomes: a test case for predicting lifestyles and emergence of pathogens.</title>
        <authorList>
            <person name="Haridas S."/>
            <person name="Albert R."/>
            <person name="Binder M."/>
            <person name="Bloem J."/>
            <person name="Labutti K."/>
            <person name="Salamov A."/>
            <person name="Andreopoulos B."/>
            <person name="Baker S."/>
            <person name="Barry K."/>
            <person name="Bills G."/>
            <person name="Bluhm B."/>
            <person name="Cannon C."/>
            <person name="Castanera R."/>
            <person name="Culley D."/>
            <person name="Daum C."/>
            <person name="Ezra D."/>
            <person name="Gonzalez J."/>
            <person name="Henrissat B."/>
            <person name="Kuo A."/>
            <person name="Liang C."/>
            <person name="Lipzen A."/>
            <person name="Lutzoni F."/>
            <person name="Magnuson J."/>
            <person name="Mondo S."/>
            <person name="Nolan M."/>
            <person name="Ohm R."/>
            <person name="Pangilinan J."/>
            <person name="Park H.-J."/>
            <person name="Ramirez L."/>
            <person name="Alfaro M."/>
            <person name="Sun H."/>
            <person name="Tritt A."/>
            <person name="Yoshinaga Y."/>
            <person name="Zwiers L.-H."/>
            <person name="Turgeon B."/>
            <person name="Goodwin S."/>
            <person name="Spatafora J."/>
            <person name="Crous P."/>
            <person name="Grigoriev I."/>
        </authorList>
    </citation>
    <scope>NUCLEOTIDE SEQUENCE</scope>
    <source>
        <strain evidence="1">CBS 133067</strain>
    </source>
</reference>
<protein>
    <submittedName>
        <fullName evidence="1">Uncharacterized protein</fullName>
    </submittedName>
</protein>
<sequence>MTTSRQEELRERLAKLQNLEQNYLQSCIQGIESPEPPQYKPVKTKIDGKSTTLIHPLLTKVRIKESSLRLNLGHVRYQDGHVCVVRLSFDQITGNVEVDKGHIIRLILMPKLLLTEAVAAELVDAFETQCRAVMAQVGMTNKVREVAFNIANEGLADKKTVLSSNTGRAREQLLLTCEDRVSLKVFDNVHDFSNSSQSLLKRPAPANVAIGSNKRSKADETGSPLDRAMADATQAIEDAVREEVNRQDSHVNEVLIAADEAVKVFELVGSEFKTVNNAMGKLKDKLKDLKEKNSGGS</sequence>
<evidence type="ECO:0000313" key="1">
    <source>
        <dbReference type="EMBL" id="KAF2093920.1"/>
    </source>
</evidence>
<keyword evidence="2" id="KW-1185">Reference proteome</keyword>
<organism evidence="1 2">
    <name type="scientific">Rhizodiscina lignyota</name>
    <dbReference type="NCBI Taxonomy" id="1504668"/>
    <lineage>
        <taxon>Eukaryota</taxon>
        <taxon>Fungi</taxon>
        <taxon>Dikarya</taxon>
        <taxon>Ascomycota</taxon>
        <taxon>Pezizomycotina</taxon>
        <taxon>Dothideomycetes</taxon>
        <taxon>Pleosporomycetidae</taxon>
        <taxon>Aulographales</taxon>
        <taxon>Rhizodiscinaceae</taxon>
        <taxon>Rhizodiscina</taxon>
    </lineage>
</organism>
<comment type="caution">
    <text evidence="1">The sequence shown here is derived from an EMBL/GenBank/DDBJ whole genome shotgun (WGS) entry which is preliminary data.</text>
</comment>
<dbReference type="Proteomes" id="UP000799772">
    <property type="component" value="Unassembled WGS sequence"/>
</dbReference>
<dbReference type="OrthoDB" id="3795533at2759"/>
<gene>
    <name evidence="1" type="ORF">NA57DRAFT_80925</name>
</gene>
<evidence type="ECO:0000313" key="2">
    <source>
        <dbReference type="Proteomes" id="UP000799772"/>
    </source>
</evidence>
<accession>A0A9P4I2R8</accession>
<dbReference type="AlphaFoldDB" id="A0A9P4I2R8"/>
<dbReference type="EMBL" id="ML978136">
    <property type="protein sequence ID" value="KAF2093920.1"/>
    <property type="molecule type" value="Genomic_DNA"/>
</dbReference>
<name>A0A9P4I2R8_9PEZI</name>
<proteinExistence type="predicted"/>